<evidence type="ECO:0000313" key="3">
    <source>
        <dbReference type="EMBL" id="CAD6192364.1"/>
    </source>
</evidence>
<feature type="region of interest" description="Disordered" evidence="1">
    <location>
        <begin position="47"/>
        <end position="93"/>
    </location>
</feature>
<proteinExistence type="predicted"/>
<keyword evidence="4" id="KW-1185">Reference proteome</keyword>
<feature type="chain" id="PRO_5035747107" evidence="2">
    <location>
        <begin position="18"/>
        <end position="93"/>
    </location>
</feature>
<sequence>MLIRYLVTAILFGAASSIDLDCITCDMIECGKGFKCVTVKGAPECHAVEGGSPGGHHPGNPGGGKPHDGHHPGSHGGGKTSPWKNLTIHMAHA</sequence>
<evidence type="ECO:0000313" key="4">
    <source>
        <dbReference type="Proteomes" id="UP000835052"/>
    </source>
</evidence>
<dbReference type="AlphaFoldDB" id="A0A8S1HAC2"/>
<evidence type="ECO:0000256" key="2">
    <source>
        <dbReference type="SAM" id="SignalP"/>
    </source>
</evidence>
<protein>
    <submittedName>
        <fullName evidence="3">Uncharacterized protein</fullName>
    </submittedName>
</protein>
<name>A0A8S1HAC2_9PELO</name>
<gene>
    <name evidence="3" type="ORF">CAUJ_LOCUS8283</name>
</gene>
<dbReference type="Proteomes" id="UP000835052">
    <property type="component" value="Unassembled WGS sequence"/>
</dbReference>
<reference evidence="3" key="1">
    <citation type="submission" date="2020-10" db="EMBL/GenBank/DDBJ databases">
        <authorList>
            <person name="Kikuchi T."/>
        </authorList>
    </citation>
    <scope>NUCLEOTIDE SEQUENCE</scope>
    <source>
        <strain evidence="3">NKZ352</strain>
    </source>
</reference>
<keyword evidence="2" id="KW-0732">Signal</keyword>
<comment type="caution">
    <text evidence="3">The sequence shown here is derived from an EMBL/GenBank/DDBJ whole genome shotgun (WGS) entry which is preliminary data.</text>
</comment>
<evidence type="ECO:0000256" key="1">
    <source>
        <dbReference type="SAM" id="MobiDB-lite"/>
    </source>
</evidence>
<feature type="compositionally biased region" description="Gly residues" evidence="1">
    <location>
        <begin position="51"/>
        <end position="64"/>
    </location>
</feature>
<accession>A0A8S1HAC2</accession>
<dbReference type="EMBL" id="CAJGYM010000027">
    <property type="protein sequence ID" value="CAD6192364.1"/>
    <property type="molecule type" value="Genomic_DNA"/>
</dbReference>
<feature type="signal peptide" evidence="2">
    <location>
        <begin position="1"/>
        <end position="17"/>
    </location>
</feature>
<organism evidence="3 4">
    <name type="scientific">Caenorhabditis auriculariae</name>
    <dbReference type="NCBI Taxonomy" id="2777116"/>
    <lineage>
        <taxon>Eukaryota</taxon>
        <taxon>Metazoa</taxon>
        <taxon>Ecdysozoa</taxon>
        <taxon>Nematoda</taxon>
        <taxon>Chromadorea</taxon>
        <taxon>Rhabditida</taxon>
        <taxon>Rhabditina</taxon>
        <taxon>Rhabditomorpha</taxon>
        <taxon>Rhabditoidea</taxon>
        <taxon>Rhabditidae</taxon>
        <taxon>Peloderinae</taxon>
        <taxon>Caenorhabditis</taxon>
    </lineage>
</organism>